<organism evidence="1 2">
    <name type="scientific">Vararia minispora EC-137</name>
    <dbReference type="NCBI Taxonomy" id="1314806"/>
    <lineage>
        <taxon>Eukaryota</taxon>
        <taxon>Fungi</taxon>
        <taxon>Dikarya</taxon>
        <taxon>Basidiomycota</taxon>
        <taxon>Agaricomycotina</taxon>
        <taxon>Agaricomycetes</taxon>
        <taxon>Russulales</taxon>
        <taxon>Lachnocladiaceae</taxon>
        <taxon>Vararia</taxon>
    </lineage>
</organism>
<gene>
    <name evidence="1" type="ORF">K488DRAFT_73914</name>
</gene>
<evidence type="ECO:0000313" key="1">
    <source>
        <dbReference type="EMBL" id="KAI0028251.1"/>
    </source>
</evidence>
<reference evidence="1" key="2">
    <citation type="journal article" date="2022" name="New Phytol.">
        <title>Evolutionary transition to the ectomycorrhizal habit in the genomes of a hyperdiverse lineage of mushroom-forming fungi.</title>
        <authorList>
            <person name="Looney B."/>
            <person name="Miyauchi S."/>
            <person name="Morin E."/>
            <person name="Drula E."/>
            <person name="Courty P.E."/>
            <person name="Kohler A."/>
            <person name="Kuo A."/>
            <person name="LaButti K."/>
            <person name="Pangilinan J."/>
            <person name="Lipzen A."/>
            <person name="Riley R."/>
            <person name="Andreopoulos W."/>
            <person name="He G."/>
            <person name="Johnson J."/>
            <person name="Nolan M."/>
            <person name="Tritt A."/>
            <person name="Barry K.W."/>
            <person name="Grigoriev I.V."/>
            <person name="Nagy L.G."/>
            <person name="Hibbett D."/>
            <person name="Henrissat B."/>
            <person name="Matheny P.B."/>
            <person name="Labbe J."/>
            <person name="Martin F.M."/>
        </authorList>
    </citation>
    <scope>NUCLEOTIDE SEQUENCE</scope>
    <source>
        <strain evidence="1">EC-137</strain>
    </source>
</reference>
<name>A0ACB8QAG4_9AGAM</name>
<keyword evidence="2" id="KW-1185">Reference proteome</keyword>
<dbReference type="Proteomes" id="UP000814128">
    <property type="component" value="Unassembled WGS sequence"/>
</dbReference>
<accession>A0ACB8QAG4</accession>
<dbReference type="EMBL" id="MU273772">
    <property type="protein sequence ID" value="KAI0028251.1"/>
    <property type="molecule type" value="Genomic_DNA"/>
</dbReference>
<reference evidence="1" key="1">
    <citation type="submission" date="2021-02" db="EMBL/GenBank/DDBJ databases">
        <authorList>
            <consortium name="DOE Joint Genome Institute"/>
            <person name="Ahrendt S."/>
            <person name="Looney B.P."/>
            <person name="Miyauchi S."/>
            <person name="Morin E."/>
            <person name="Drula E."/>
            <person name="Courty P.E."/>
            <person name="Chicoki N."/>
            <person name="Fauchery L."/>
            <person name="Kohler A."/>
            <person name="Kuo A."/>
            <person name="Labutti K."/>
            <person name="Pangilinan J."/>
            <person name="Lipzen A."/>
            <person name="Riley R."/>
            <person name="Andreopoulos W."/>
            <person name="He G."/>
            <person name="Johnson J."/>
            <person name="Barry K.W."/>
            <person name="Grigoriev I.V."/>
            <person name="Nagy L."/>
            <person name="Hibbett D."/>
            <person name="Henrissat B."/>
            <person name="Matheny P.B."/>
            <person name="Labbe J."/>
            <person name="Martin F."/>
        </authorList>
    </citation>
    <scope>NUCLEOTIDE SEQUENCE</scope>
    <source>
        <strain evidence="1">EC-137</strain>
    </source>
</reference>
<proteinExistence type="predicted"/>
<sequence>MPPPTPSAHGRPGFSARFHRESGRYVMRRYRVRDRYAIHIRASAVAAVREIVRYAGMFVGPALLAPTAEMHALVDPTTASESARLDALSSPHIASLPSHTFALRQLASRFSGVLSITWNAIRVHIPWRWCPLTVSHSDREGPLLQSTADSARSINARTSAPRALAIAMPDKILVNLTTKLHPGSTGSLHWWREGDKVLFSIEADSSDVEVELDAEGAPHKTSLSLKRKASEELSPPSRWAIVPDSELGREVLQKPMRLRPHVDTGIKIAIGDHADSRANADANADDSPTEYSTSDDADSRLNVNANADDSPTEYSTTDSLQARSGVNPGRPV</sequence>
<comment type="caution">
    <text evidence="1">The sequence shown here is derived from an EMBL/GenBank/DDBJ whole genome shotgun (WGS) entry which is preliminary data.</text>
</comment>
<protein>
    <submittedName>
        <fullName evidence="1">Uncharacterized protein</fullName>
    </submittedName>
</protein>
<evidence type="ECO:0000313" key="2">
    <source>
        <dbReference type="Proteomes" id="UP000814128"/>
    </source>
</evidence>